<accession>A0A1G9NCT9</accession>
<keyword evidence="5" id="KW-1185">Reference proteome</keyword>
<dbReference type="OrthoDB" id="7054180at2"/>
<dbReference type="PANTHER" id="PTHR10983:SF16">
    <property type="entry name" value="LYSOCARDIOLIPIN ACYLTRANSFERASE 1"/>
    <property type="match status" value="1"/>
</dbReference>
<reference evidence="5" key="1">
    <citation type="submission" date="2016-10" db="EMBL/GenBank/DDBJ databases">
        <authorList>
            <person name="Varghese N."/>
            <person name="Submissions S."/>
        </authorList>
    </citation>
    <scope>NUCLEOTIDE SEQUENCE [LARGE SCALE GENOMIC DNA]</scope>
    <source>
        <strain evidence="5">DSM 45419</strain>
    </source>
</reference>
<gene>
    <name evidence="4" type="ORF">SAMN05660642_00985</name>
</gene>
<protein>
    <submittedName>
        <fullName evidence="4">Acyltransferase</fullName>
    </submittedName>
</protein>
<feature type="transmembrane region" description="Helical" evidence="2">
    <location>
        <begin position="46"/>
        <end position="73"/>
    </location>
</feature>
<keyword evidence="2" id="KW-1133">Transmembrane helix</keyword>
<dbReference type="GO" id="GO:0016746">
    <property type="term" value="F:acyltransferase activity"/>
    <property type="evidence" value="ECO:0007669"/>
    <property type="project" value="UniProtKB-KW"/>
</dbReference>
<keyword evidence="2" id="KW-0812">Transmembrane</keyword>
<keyword evidence="2" id="KW-0472">Membrane</keyword>
<keyword evidence="4" id="KW-0808">Transferase</keyword>
<dbReference type="CDD" id="cd07990">
    <property type="entry name" value="LPLAT_LCLAT1-like"/>
    <property type="match status" value="1"/>
</dbReference>
<evidence type="ECO:0000259" key="3">
    <source>
        <dbReference type="SMART" id="SM00563"/>
    </source>
</evidence>
<name>A0A1G9NCT9_9ACTN</name>
<dbReference type="Proteomes" id="UP000198680">
    <property type="component" value="Unassembled WGS sequence"/>
</dbReference>
<dbReference type="InterPro" id="IPR002123">
    <property type="entry name" value="Plipid/glycerol_acylTrfase"/>
</dbReference>
<dbReference type="PANTHER" id="PTHR10983">
    <property type="entry name" value="1-ACYLGLYCEROL-3-PHOSPHATE ACYLTRANSFERASE-RELATED"/>
    <property type="match status" value="1"/>
</dbReference>
<feature type="region of interest" description="Disordered" evidence="1">
    <location>
        <begin position="344"/>
        <end position="367"/>
    </location>
</feature>
<evidence type="ECO:0000313" key="5">
    <source>
        <dbReference type="Proteomes" id="UP000198680"/>
    </source>
</evidence>
<dbReference type="RefSeq" id="WP_091215117.1">
    <property type="nucleotide sequence ID" value="NZ_FNHE01000002.1"/>
</dbReference>
<feature type="transmembrane region" description="Helical" evidence="2">
    <location>
        <begin position="12"/>
        <end position="40"/>
    </location>
</feature>
<dbReference type="SMART" id="SM00563">
    <property type="entry name" value="PlsC"/>
    <property type="match status" value="1"/>
</dbReference>
<dbReference type="Pfam" id="PF01553">
    <property type="entry name" value="Acyltransferase"/>
    <property type="match status" value="1"/>
</dbReference>
<keyword evidence="4" id="KW-0012">Acyltransferase</keyword>
<evidence type="ECO:0000313" key="4">
    <source>
        <dbReference type="EMBL" id="SDL84310.1"/>
    </source>
</evidence>
<dbReference type="GO" id="GO:0012505">
    <property type="term" value="C:endomembrane system"/>
    <property type="evidence" value="ECO:0007669"/>
    <property type="project" value="TreeGrafter"/>
</dbReference>
<proteinExistence type="predicted"/>
<dbReference type="AlphaFoldDB" id="A0A1G9NCT9"/>
<dbReference type="EMBL" id="FNHE01000002">
    <property type="protein sequence ID" value="SDL84310.1"/>
    <property type="molecule type" value="Genomic_DNA"/>
</dbReference>
<evidence type="ECO:0000256" key="1">
    <source>
        <dbReference type="SAM" id="MobiDB-lite"/>
    </source>
</evidence>
<feature type="domain" description="Phospholipid/glycerol acyltransferase" evidence="3">
    <location>
        <begin position="133"/>
        <end position="281"/>
    </location>
</feature>
<dbReference type="STRING" id="1137991.SAMN05660642_00985"/>
<sequence>MLPPRRVRRVAGPLLVGALVVAVVLLPVLAVVAVLASVFLPGRLRALRLLCFGLVYLGLEVAGLVAAAVLWVASGFGRRVRTPAFRQAHYTVLRLLLDALMRAAQRLFALRLVTDGESWSPLDDGVPGSTNAMVVLSRHAGPGDSFLLVHTLMNRDHLRQPRIVLKDVLQLDPLIDVYLNRLPNHFVSSDPAVGYTSEEAIADLARDLGEEDALLIFPEGANFTPRRKVRALQRLRDRGLVSAVRRAEAMRHLLPPRPGGVVAALQSAPHADVVLVAHTGLEHLSTVRDLWRSLPMDKTLHLRWWFIPAAEVPRDEAQLTDWLYHWWETIDAWITTTSAAAQPARGVRRAGVPRSPDVAGATGSEPS</sequence>
<organism evidence="4 5">
    <name type="scientific">Geodermatophilus siccatus</name>
    <dbReference type="NCBI Taxonomy" id="1137991"/>
    <lineage>
        <taxon>Bacteria</taxon>
        <taxon>Bacillati</taxon>
        <taxon>Actinomycetota</taxon>
        <taxon>Actinomycetes</taxon>
        <taxon>Geodermatophilales</taxon>
        <taxon>Geodermatophilaceae</taxon>
        <taxon>Geodermatophilus</taxon>
    </lineage>
</organism>
<evidence type="ECO:0000256" key="2">
    <source>
        <dbReference type="SAM" id="Phobius"/>
    </source>
</evidence>